<keyword evidence="3" id="KW-1185">Reference proteome</keyword>
<feature type="compositionally biased region" description="Low complexity" evidence="1">
    <location>
        <begin position="16"/>
        <end position="26"/>
    </location>
</feature>
<protein>
    <submittedName>
        <fullName evidence="2">Uncharacterized protein</fullName>
    </submittedName>
</protein>
<organism evidence="2 3">
    <name type="scientific">Spirosoma oryzae</name>
    <dbReference type="NCBI Taxonomy" id="1469603"/>
    <lineage>
        <taxon>Bacteria</taxon>
        <taxon>Pseudomonadati</taxon>
        <taxon>Bacteroidota</taxon>
        <taxon>Cytophagia</taxon>
        <taxon>Cytophagales</taxon>
        <taxon>Cytophagaceae</taxon>
        <taxon>Spirosoma</taxon>
    </lineage>
</organism>
<dbReference type="EMBL" id="PVTE01000009">
    <property type="protein sequence ID" value="PRY38434.1"/>
    <property type="molecule type" value="Genomic_DNA"/>
</dbReference>
<dbReference type="AlphaFoldDB" id="A0A2T0SYF4"/>
<accession>A0A2T0SYF4</accession>
<comment type="caution">
    <text evidence="2">The sequence shown here is derived from an EMBL/GenBank/DDBJ whole genome shotgun (WGS) entry which is preliminary data.</text>
</comment>
<feature type="region of interest" description="Disordered" evidence="1">
    <location>
        <begin position="303"/>
        <end position="341"/>
    </location>
</feature>
<dbReference type="Proteomes" id="UP000238375">
    <property type="component" value="Unassembled WGS sequence"/>
</dbReference>
<evidence type="ECO:0000256" key="1">
    <source>
        <dbReference type="SAM" id="MobiDB-lite"/>
    </source>
</evidence>
<evidence type="ECO:0000313" key="3">
    <source>
        <dbReference type="Proteomes" id="UP000238375"/>
    </source>
</evidence>
<reference evidence="2 3" key="1">
    <citation type="submission" date="2018-03" db="EMBL/GenBank/DDBJ databases">
        <title>Genomic Encyclopedia of Archaeal and Bacterial Type Strains, Phase II (KMG-II): from individual species to whole genera.</title>
        <authorList>
            <person name="Goeker M."/>
        </authorList>
    </citation>
    <scope>NUCLEOTIDE SEQUENCE [LARGE SCALE GENOMIC DNA]</scope>
    <source>
        <strain evidence="2 3">DSM 28354</strain>
    </source>
</reference>
<sequence length="341" mass="38747">MDSVFPEESVNPPATPATTAPVTTPVSDPAQPTSDTVDEAEQEKEFTSQVFKRQVQKLIDKGLWQDVEGLDEMVLDEDSFDELARMQDEYRIEQGWQSVKQASPLVNDIFSIIEAGGNPEQILELHRDHQQLAAINTDTLEGKKELIARYYEDVVGFPKTEVNRRLKKLDLDGEAEIEAEFSIANQKYGEHFQKEKDRITQAETDRLAAIEARKRQKLEASVAHLRSQKVADSEIRSQLGAIYTPKWKMPDTGEVLSEFDYQLLQIRNDPQKSLELARFVLNRDKFVKELTTQATNQVVEQNYQKLKFKPKPTATTPAPGQSGPGRPRTDTPENLYKPFLS</sequence>
<gene>
    <name evidence="2" type="ORF">CLV58_109161</name>
</gene>
<proteinExistence type="predicted"/>
<name>A0A2T0SYF4_9BACT</name>
<evidence type="ECO:0000313" key="2">
    <source>
        <dbReference type="EMBL" id="PRY38434.1"/>
    </source>
</evidence>
<feature type="region of interest" description="Disordered" evidence="1">
    <location>
        <begin position="1"/>
        <end position="46"/>
    </location>
</feature>